<dbReference type="AlphaFoldDB" id="A0A926E3A4"/>
<accession>A0A926E3A4</accession>
<organism evidence="1 2">
    <name type="scientific">Fumia xinanensis</name>
    <dbReference type="NCBI Taxonomy" id="2763659"/>
    <lineage>
        <taxon>Bacteria</taxon>
        <taxon>Bacillati</taxon>
        <taxon>Bacillota</taxon>
        <taxon>Clostridia</taxon>
        <taxon>Eubacteriales</taxon>
        <taxon>Oscillospiraceae</taxon>
        <taxon>Fumia</taxon>
    </lineage>
</organism>
<evidence type="ECO:0000313" key="1">
    <source>
        <dbReference type="EMBL" id="MBC8558725.1"/>
    </source>
</evidence>
<name>A0A926E3A4_9FIRM</name>
<protein>
    <submittedName>
        <fullName evidence="1">Uncharacterized protein</fullName>
    </submittedName>
</protein>
<sequence>MNDNQTINVTAQLDTTEIKNSLNQLEVSIKPIKLSVEVDQKGVSSVQTLINSLKNLNGVGKETQQTLGILSTKYQLFTTSATKVVTSINNISTAMSAFEKIGNKIYARFPQAA</sequence>
<dbReference type="Proteomes" id="UP000610760">
    <property type="component" value="Unassembled WGS sequence"/>
</dbReference>
<keyword evidence="2" id="KW-1185">Reference proteome</keyword>
<proteinExistence type="predicted"/>
<comment type="caution">
    <text evidence="1">The sequence shown here is derived from an EMBL/GenBank/DDBJ whole genome shotgun (WGS) entry which is preliminary data.</text>
</comment>
<dbReference type="RefSeq" id="WP_249293610.1">
    <property type="nucleotide sequence ID" value="NZ_JACRSV010000001.1"/>
</dbReference>
<evidence type="ECO:0000313" key="2">
    <source>
        <dbReference type="Proteomes" id="UP000610760"/>
    </source>
</evidence>
<dbReference type="EMBL" id="JACRSV010000001">
    <property type="protein sequence ID" value="MBC8558725.1"/>
    <property type="molecule type" value="Genomic_DNA"/>
</dbReference>
<reference evidence="1" key="1">
    <citation type="submission" date="2020-08" db="EMBL/GenBank/DDBJ databases">
        <title>Genome public.</title>
        <authorList>
            <person name="Liu C."/>
            <person name="Sun Q."/>
        </authorList>
    </citation>
    <scope>NUCLEOTIDE SEQUENCE</scope>
    <source>
        <strain evidence="1">NSJ-33</strain>
    </source>
</reference>
<gene>
    <name evidence="1" type="ORF">H8710_01445</name>
</gene>